<dbReference type="Pfam" id="PF01400">
    <property type="entry name" value="Astacin"/>
    <property type="match status" value="1"/>
</dbReference>
<keyword evidence="3 13" id="KW-0479">Metal-binding</keyword>
<dbReference type="PROSITE" id="PS01186">
    <property type="entry name" value="EGF_2"/>
    <property type="match status" value="2"/>
</dbReference>
<sequence length="1084" mass="122696">MILPREIPDSSDIVFRRKIRAATAKKERQWPDGVVPYIISSNFSGEHKNLFLKSMRHWENHTCISFVPRTRAHKNYIVFTVDKCGCCSYVGRRGEGPQSISIGKNCDKFGIVVHELGHVVGFWHEHTRPDRDLYVDIFYKSIETGQDYNFEKSKPGEVDSLGEPYDFASIMHYARDTFSRGIFHDTILPRPSFRHEIGQRIELSEGDIRQTKKLYNCPVCGQTFLSETAELTPTHEGYCAWRIIAPEGNTIFLNVSGQDLQLPLGPCNEEIDNSIVVHDGNDKNSKMIEKLCGDDITFKTVVSSGNRLFLEFRTSLLPNFPFAVFHTVCGGPIYEDSGVLQSPRYPDPYTPGSDCLWRIHVEAGHQVALKINFFQVEQHKDCIYDRLVIWEGAKEGAGEPLANLCGQLTDKSIISRSSNVVTIRFTSDNSVQKGGFELEWQKELDECHSGTHPCEHICENTVGGFRCKCEIGFSLREDGRTCESTCGGFLHASNGSIQSPNFPQHYPPAKHCVWEIEAPDGYHIFINFTRFNVEGMKTECAYDFVRIGARSKLCGEYAEPLLFTSETNLVRLEFVSDGSVERSGFSMNFFADLDECQHQNAGCEHVCENRIGTYKCSCNPGFVLADDGHNCKEGGCFFELNDPSGEITSPNHPNEYPKGENCTWHVLTTPGHRISLDFETFELEEHSLCTYDKLEVFDGASSSSSLLGLFCGGSVPPTTVSSSNQLFVSFVADASVSRRGFHATYQSECGGQLPAERSSGYIYSHASYSDNNYPSNSDCHWKITAKNGKGVKLKFHAFHIESDAACQYDYVEVYDGPVAKEQKLFGRFCGDTMPEEIVSTGSEMLLMLHTDDSVEEKFLFRVSNPPKRGPDGYHLVHALYGPDFFEFLREIRDFLDEHRKEMVILDMNHLFQIQPRDHDELEEQIVRLFGEDRFCRELPHDQVTLANLWAAGKQLICITALKDYPQDGRFWRGKPTICAPYPETNNLGELVEFLEVMQTKCRPTTLFQFYVTQGILTATGRDIVRNPFSSLEKHLATRATAAIRNWLTSYPHPELINIVIVDFVDAEYCREVVELNTKKLKCLK</sequence>
<keyword evidence="8 13" id="KW-0482">Metalloprotease</keyword>
<dbReference type="SUPFAM" id="SSF55486">
    <property type="entry name" value="Metalloproteases ('zincins'), catalytic domain"/>
    <property type="match status" value="1"/>
</dbReference>
<evidence type="ECO:0000256" key="12">
    <source>
        <dbReference type="PROSITE-ProRule" id="PRU00076"/>
    </source>
</evidence>
<feature type="binding site" evidence="13">
    <location>
        <position position="114"/>
    </location>
    <ligand>
        <name>Zn(2+)</name>
        <dbReference type="ChEBI" id="CHEBI:29105"/>
        <note>catalytic</note>
    </ligand>
</feature>
<dbReference type="AlphaFoldDB" id="A0AA36GED6"/>
<reference evidence="18" key="1">
    <citation type="submission" date="2023-06" db="EMBL/GenBank/DDBJ databases">
        <authorList>
            <person name="Delattre M."/>
        </authorList>
    </citation>
    <scope>NUCLEOTIDE SEQUENCE</scope>
    <source>
        <strain evidence="18">AF72</strain>
    </source>
</reference>
<feature type="domain" description="EGF-like" evidence="16">
    <location>
        <begin position="443"/>
        <end position="483"/>
    </location>
</feature>
<dbReference type="Pfam" id="PF00431">
    <property type="entry name" value="CUB"/>
    <property type="match status" value="5"/>
</dbReference>
<dbReference type="PROSITE" id="PS51864">
    <property type="entry name" value="ASTACIN"/>
    <property type="match status" value="1"/>
</dbReference>
<dbReference type="InterPro" id="IPR006026">
    <property type="entry name" value="Peptidase_Metallo"/>
</dbReference>
<dbReference type="SUPFAM" id="SSF49854">
    <property type="entry name" value="Spermadhesin, CUB domain"/>
    <property type="match status" value="5"/>
</dbReference>
<dbReference type="GO" id="GO:0005509">
    <property type="term" value="F:calcium ion binding"/>
    <property type="evidence" value="ECO:0007669"/>
    <property type="project" value="InterPro"/>
</dbReference>
<feature type="binding site" evidence="13">
    <location>
        <position position="118"/>
    </location>
    <ligand>
        <name>Zn(2+)</name>
        <dbReference type="ChEBI" id="CHEBI:29105"/>
        <note>catalytic</note>
    </ligand>
</feature>
<dbReference type="CDD" id="cd04281">
    <property type="entry name" value="ZnMc_BMP1_TLD"/>
    <property type="match status" value="1"/>
</dbReference>
<evidence type="ECO:0000256" key="2">
    <source>
        <dbReference type="ARBA" id="ARBA00022670"/>
    </source>
</evidence>
<evidence type="ECO:0000256" key="14">
    <source>
        <dbReference type="RuleBase" id="RU361183"/>
    </source>
</evidence>
<feature type="domain" description="CUB" evidence="15">
    <location>
        <begin position="749"/>
        <end position="867"/>
    </location>
</feature>
<dbReference type="Pfam" id="PF07645">
    <property type="entry name" value="EGF_CA"/>
    <property type="match status" value="1"/>
</dbReference>
<proteinExistence type="predicted"/>
<dbReference type="InterPro" id="IPR034036">
    <property type="entry name" value="ZnMP_TLD/BMP1"/>
</dbReference>
<dbReference type="InterPro" id="IPR000742">
    <property type="entry name" value="EGF"/>
</dbReference>
<evidence type="ECO:0000256" key="9">
    <source>
        <dbReference type="ARBA" id="ARBA00023145"/>
    </source>
</evidence>
<dbReference type="SMART" id="SM00235">
    <property type="entry name" value="ZnMc"/>
    <property type="match status" value="1"/>
</dbReference>
<gene>
    <name evidence="18" type="ORF">MSPICULIGERA_LOCUS25840</name>
</gene>
<keyword evidence="5" id="KW-0677">Repeat</keyword>
<dbReference type="Gene3D" id="3.40.390.10">
    <property type="entry name" value="Collagenase (Catalytic Domain)"/>
    <property type="match status" value="1"/>
</dbReference>
<keyword evidence="11" id="KW-0325">Glycoprotein</keyword>
<dbReference type="Pfam" id="PF14670">
    <property type="entry name" value="FXa_inhibition"/>
    <property type="match status" value="1"/>
</dbReference>
<dbReference type="InterPro" id="IPR000859">
    <property type="entry name" value="CUB_dom"/>
</dbReference>
<evidence type="ECO:0000256" key="7">
    <source>
        <dbReference type="ARBA" id="ARBA00022833"/>
    </source>
</evidence>
<dbReference type="SUPFAM" id="SSF57196">
    <property type="entry name" value="EGF/Laminin"/>
    <property type="match status" value="2"/>
</dbReference>
<dbReference type="Proteomes" id="UP001177023">
    <property type="component" value="Unassembled WGS sequence"/>
</dbReference>
<evidence type="ECO:0000259" key="16">
    <source>
        <dbReference type="PROSITE" id="PS50026"/>
    </source>
</evidence>
<dbReference type="SMART" id="SM00042">
    <property type="entry name" value="CUB"/>
    <property type="match status" value="5"/>
</dbReference>
<dbReference type="SMART" id="SM00179">
    <property type="entry name" value="EGF_CA"/>
    <property type="match status" value="2"/>
</dbReference>
<dbReference type="Gene3D" id="3.20.20.190">
    <property type="entry name" value="Phosphatidylinositol (PI) phosphodiesterase"/>
    <property type="match status" value="1"/>
</dbReference>
<dbReference type="CDD" id="cd00041">
    <property type="entry name" value="CUB"/>
    <property type="match status" value="5"/>
</dbReference>
<dbReference type="FunFam" id="2.10.25.10:FF:000010">
    <property type="entry name" value="Pro-epidermal growth factor"/>
    <property type="match status" value="1"/>
</dbReference>
<evidence type="ECO:0000313" key="18">
    <source>
        <dbReference type="EMBL" id="CAJ0587887.1"/>
    </source>
</evidence>
<comment type="caution">
    <text evidence="12">Lacks conserved residue(s) required for the propagation of feature annotation.</text>
</comment>
<feature type="domain" description="EGF-like" evidence="16">
    <location>
        <begin position="592"/>
        <end position="632"/>
    </location>
</feature>
<dbReference type="GO" id="GO:0006629">
    <property type="term" value="P:lipid metabolic process"/>
    <property type="evidence" value="ECO:0007669"/>
    <property type="project" value="InterPro"/>
</dbReference>
<feature type="disulfide bond" evidence="13">
    <location>
        <begin position="84"/>
        <end position="106"/>
    </location>
</feature>
<protein>
    <recommendedName>
        <fullName evidence="14">Metalloendopeptidase</fullName>
        <ecNumber evidence="14">3.4.24.-</ecNumber>
    </recommendedName>
</protein>
<dbReference type="InterPro" id="IPR001881">
    <property type="entry name" value="EGF-like_Ca-bd_dom"/>
</dbReference>
<evidence type="ECO:0000259" key="17">
    <source>
        <dbReference type="PROSITE" id="PS51864"/>
    </source>
</evidence>
<keyword evidence="4" id="KW-0732">Signal</keyword>
<evidence type="ECO:0000256" key="10">
    <source>
        <dbReference type="ARBA" id="ARBA00023157"/>
    </source>
</evidence>
<dbReference type="PANTHER" id="PTHR24255:SF31">
    <property type="entry name" value="CUBILIN-LIKE PROTEIN"/>
    <property type="match status" value="1"/>
</dbReference>
<keyword evidence="7 13" id="KW-0862">Zinc</keyword>
<dbReference type="InterPro" id="IPR024079">
    <property type="entry name" value="MetalloPept_cat_dom_sf"/>
</dbReference>
<feature type="non-terminal residue" evidence="18">
    <location>
        <position position="1084"/>
    </location>
</feature>
<dbReference type="Gene3D" id="2.10.25.10">
    <property type="entry name" value="Laminin"/>
    <property type="match status" value="2"/>
</dbReference>
<keyword evidence="6 13" id="KW-0378">Hydrolase</keyword>
<dbReference type="Gene3D" id="2.60.120.290">
    <property type="entry name" value="Spermadhesin, CUB domain"/>
    <property type="match status" value="5"/>
</dbReference>
<keyword evidence="2 13" id="KW-0645">Protease</keyword>
<dbReference type="InterPro" id="IPR001506">
    <property type="entry name" value="Peptidase_M12A"/>
</dbReference>
<dbReference type="PRINTS" id="PR00480">
    <property type="entry name" value="ASTACIN"/>
</dbReference>
<evidence type="ECO:0000256" key="4">
    <source>
        <dbReference type="ARBA" id="ARBA00022729"/>
    </source>
</evidence>
<feature type="binding site" evidence="13">
    <location>
        <position position="124"/>
    </location>
    <ligand>
        <name>Zn(2+)</name>
        <dbReference type="ChEBI" id="CHEBI:29105"/>
        <note>catalytic</note>
    </ligand>
</feature>
<dbReference type="GO" id="GO:0005615">
    <property type="term" value="C:extracellular space"/>
    <property type="evidence" value="ECO:0007669"/>
    <property type="project" value="TreeGrafter"/>
</dbReference>
<feature type="domain" description="CUB" evidence="15">
    <location>
        <begin position="220"/>
        <end position="329"/>
    </location>
</feature>
<dbReference type="GO" id="GO:0004252">
    <property type="term" value="F:serine-type endopeptidase activity"/>
    <property type="evidence" value="ECO:0007669"/>
    <property type="project" value="TreeGrafter"/>
</dbReference>
<keyword evidence="10 13" id="KW-1015">Disulfide bond</keyword>
<accession>A0AA36GED6</accession>
<dbReference type="PROSITE" id="PS01180">
    <property type="entry name" value="CUB"/>
    <property type="match status" value="5"/>
</dbReference>
<evidence type="ECO:0000256" key="6">
    <source>
        <dbReference type="ARBA" id="ARBA00022801"/>
    </source>
</evidence>
<dbReference type="GO" id="GO:0008270">
    <property type="term" value="F:zinc ion binding"/>
    <property type="evidence" value="ECO:0007669"/>
    <property type="project" value="UniProtKB-UniRule"/>
</dbReference>
<dbReference type="InterPro" id="IPR035914">
    <property type="entry name" value="Sperma_CUB_dom_sf"/>
</dbReference>
<dbReference type="InterPro" id="IPR017946">
    <property type="entry name" value="PLC-like_Pdiesterase_TIM-brl"/>
</dbReference>
<evidence type="ECO:0000256" key="1">
    <source>
        <dbReference type="ARBA" id="ARBA00022536"/>
    </source>
</evidence>
<evidence type="ECO:0000259" key="15">
    <source>
        <dbReference type="PROSITE" id="PS01180"/>
    </source>
</evidence>
<evidence type="ECO:0000256" key="11">
    <source>
        <dbReference type="ARBA" id="ARBA00023180"/>
    </source>
</evidence>
<dbReference type="GO" id="GO:0004222">
    <property type="term" value="F:metalloendopeptidase activity"/>
    <property type="evidence" value="ECO:0007669"/>
    <property type="project" value="UniProtKB-UniRule"/>
</dbReference>
<evidence type="ECO:0000256" key="5">
    <source>
        <dbReference type="ARBA" id="ARBA00022737"/>
    </source>
</evidence>
<dbReference type="GO" id="GO:0006508">
    <property type="term" value="P:proteolysis"/>
    <property type="evidence" value="ECO:0007669"/>
    <property type="project" value="UniProtKB-KW"/>
</dbReference>
<keyword evidence="19" id="KW-1185">Reference proteome</keyword>
<evidence type="ECO:0000313" key="19">
    <source>
        <dbReference type="Proteomes" id="UP001177023"/>
    </source>
</evidence>
<dbReference type="EMBL" id="CATQJA010002710">
    <property type="protein sequence ID" value="CAJ0587887.1"/>
    <property type="molecule type" value="Genomic_DNA"/>
</dbReference>
<keyword evidence="1 12" id="KW-0245">EGF-like domain</keyword>
<dbReference type="InterPro" id="IPR018097">
    <property type="entry name" value="EGF_Ca-bd_CS"/>
</dbReference>
<dbReference type="FunFam" id="3.40.390.10:FF:000004">
    <property type="entry name" value="Metalloendopeptidase"/>
    <property type="match status" value="1"/>
</dbReference>
<comment type="cofactor">
    <cofactor evidence="13 14">
        <name>Zn(2+)</name>
        <dbReference type="ChEBI" id="CHEBI:29105"/>
    </cofactor>
    <text evidence="13 14">Binds 1 zinc ion per subunit.</text>
</comment>
<dbReference type="GO" id="GO:0008081">
    <property type="term" value="F:phosphoric diester hydrolase activity"/>
    <property type="evidence" value="ECO:0007669"/>
    <property type="project" value="InterPro"/>
</dbReference>
<dbReference type="FunFam" id="2.60.120.290:FF:000013">
    <property type="entry name" value="Membrane frizzled-related protein"/>
    <property type="match status" value="2"/>
</dbReference>
<dbReference type="CDD" id="cd00054">
    <property type="entry name" value="EGF_CA"/>
    <property type="match status" value="2"/>
</dbReference>
<dbReference type="PROSITE" id="PS00010">
    <property type="entry name" value="ASX_HYDROXYL"/>
    <property type="match status" value="2"/>
</dbReference>
<dbReference type="SUPFAM" id="SSF51695">
    <property type="entry name" value="PLC-like phosphodiesterases"/>
    <property type="match status" value="1"/>
</dbReference>
<dbReference type="InterPro" id="IPR049883">
    <property type="entry name" value="NOTCH1_EGF-like"/>
</dbReference>
<feature type="active site" evidence="13">
    <location>
        <position position="115"/>
    </location>
</feature>
<feature type="domain" description="CUB" evidence="15">
    <location>
        <begin position="329"/>
        <end position="443"/>
    </location>
</feature>
<dbReference type="PROSITE" id="PS01187">
    <property type="entry name" value="EGF_CA"/>
    <property type="match status" value="2"/>
</dbReference>
<feature type="disulfide bond" evidence="13">
    <location>
        <begin position="86"/>
        <end position="87"/>
    </location>
</feature>
<feature type="domain" description="Peptidase M12A" evidence="17">
    <location>
        <begin position="21"/>
        <end position="218"/>
    </location>
</feature>
<name>A0AA36GED6_9BILA</name>
<dbReference type="EC" id="3.4.24.-" evidence="14"/>
<organism evidence="18 19">
    <name type="scientific">Mesorhabditis spiculigera</name>
    <dbReference type="NCBI Taxonomy" id="96644"/>
    <lineage>
        <taxon>Eukaryota</taxon>
        <taxon>Metazoa</taxon>
        <taxon>Ecdysozoa</taxon>
        <taxon>Nematoda</taxon>
        <taxon>Chromadorea</taxon>
        <taxon>Rhabditida</taxon>
        <taxon>Rhabditina</taxon>
        <taxon>Rhabditomorpha</taxon>
        <taxon>Rhabditoidea</taxon>
        <taxon>Rhabditidae</taxon>
        <taxon>Mesorhabditinae</taxon>
        <taxon>Mesorhabditis</taxon>
    </lineage>
</organism>
<evidence type="ECO:0000256" key="8">
    <source>
        <dbReference type="ARBA" id="ARBA00023049"/>
    </source>
</evidence>
<evidence type="ECO:0000256" key="13">
    <source>
        <dbReference type="PROSITE-ProRule" id="PRU01211"/>
    </source>
</evidence>
<dbReference type="FunFam" id="2.10.25.10:FF:000240">
    <property type="entry name" value="Vitamin K-dependent protein S"/>
    <property type="match status" value="1"/>
</dbReference>
<dbReference type="InterPro" id="IPR000152">
    <property type="entry name" value="EGF-type_Asp/Asn_hydroxyl_site"/>
</dbReference>
<dbReference type="PROSITE" id="PS50026">
    <property type="entry name" value="EGF_3"/>
    <property type="match status" value="2"/>
</dbReference>
<evidence type="ECO:0000256" key="3">
    <source>
        <dbReference type="ARBA" id="ARBA00022723"/>
    </source>
</evidence>
<dbReference type="SMART" id="SM00181">
    <property type="entry name" value="EGF"/>
    <property type="match status" value="2"/>
</dbReference>
<dbReference type="FunFam" id="2.60.120.290:FF:000005">
    <property type="entry name" value="Procollagen C-endopeptidase enhancer 1"/>
    <property type="match status" value="2"/>
</dbReference>
<feature type="domain" description="CUB" evidence="15">
    <location>
        <begin position="486"/>
        <end position="592"/>
    </location>
</feature>
<comment type="caution">
    <text evidence="18">The sequence shown here is derived from an EMBL/GenBank/DDBJ whole genome shotgun (WGS) entry which is preliminary data.</text>
</comment>
<keyword evidence="9" id="KW-0865">Zymogen</keyword>
<dbReference type="PANTHER" id="PTHR24255">
    <property type="entry name" value="COMPLEMENT COMPONENT 1, S SUBCOMPONENT-RELATED"/>
    <property type="match status" value="1"/>
</dbReference>
<feature type="domain" description="CUB" evidence="15">
    <location>
        <begin position="636"/>
        <end position="748"/>
    </location>
</feature>